<dbReference type="EMBL" id="GBXM01019845">
    <property type="protein sequence ID" value="JAH88732.1"/>
    <property type="molecule type" value="Transcribed_RNA"/>
</dbReference>
<sequence length="41" mass="4833">MDILSGLYIDRSYLSELLDEPSICIQMTLWNIMCHFHFAVL</sequence>
<organism evidence="1">
    <name type="scientific">Anguilla anguilla</name>
    <name type="common">European freshwater eel</name>
    <name type="synonym">Muraena anguilla</name>
    <dbReference type="NCBI Taxonomy" id="7936"/>
    <lineage>
        <taxon>Eukaryota</taxon>
        <taxon>Metazoa</taxon>
        <taxon>Chordata</taxon>
        <taxon>Craniata</taxon>
        <taxon>Vertebrata</taxon>
        <taxon>Euteleostomi</taxon>
        <taxon>Actinopterygii</taxon>
        <taxon>Neopterygii</taxon>
        <taxon>Teleostei</taxon>
        <taxon>Anguilliformes</taxon>
        <taxon>Anguillidae</taxon>
        <taxon>Anguilla</taxon>
    </lineage>
</organism>
<proteinExistence type="predicted"/>
<evidence type="ECO:0000313" key="1">
    <source>
        <dbReference type="EMBL" id="JAH88732.1"/>
    </source>
</evidence>
<dbReference type="AlphaFoldDB" id="A0A0E9WEH3"/>
<reference evidence="1" key="1">
    <citation type="submission" date="2014-11" db="EMBL/GenBank/DDBJ databases">
        <authorList>
            <person name="Amaro Gonzalez C."/>
        </authorList>
    </citation>
    <scope>NUCLEOTIDE SEQUENCE</scope>
</reference>
<reference evidence="1" key="2">
    <citation type="journal article" date="2015" name="Fish Shellfish Immunol.">
        <title>Early steps in the European eel (Anguilla anguilla)-Vibrio vulnificus interaction in the gills: Role of the RtxA13 toxin.</title>
        <authorList>
            <person name="Callol A."/>
            <person name="Pajuelo D."/>
            <person name="Ebbesson L."/>
            <person name="Teles M."/>
            <person name="MacKenzie S."/>
            <person name="Amaro C."/>
        </authorList>
    </citation>
    <scope>NUCLEOTIDE SEQUENCE</scope>
</reference>
<accession>A0A0E9WEH3</accession>
<protein>
    <submittedName>
        <fullName evidence="1">Uncharacterized protein</fullName>
    </submittedName>
</protein>
<name>A0A0E9WEH3_ANGAN</name>